<dbReference type="EMBL" id="FNRJ01000050">
    <property type="protein sequence ID" value="SEB19452.1"/>
    <property type="molecule type" value="Genomic_DNA"/>
</dbReference>
<keyword evidence="2" id="KW-1185">Reference proteome</keyword>
<name>A0A1H4HEA3_9GAMM</name>
<evidence type="ECO:0000313" key="2">
    <source>
        <dbReference type="Proteomes" id="UP000242469"/>
    </source>
</evidence>
<proteinExistence type="predicted"/>
<accession>A0A1H4HEA3</accession>
<evidence type="ECO:0000313" key="1">
    <source>
        <dbReference type="EMBL" id="SEB19452.1"/>
    </source>
</evidence>
<sequence>CAYRAAHTGETVVAVVAEVQATFTQYIAIRVLFPTVSYVDLSRFCIKKLLHQPMRLVG</sequence>
<dbReference type="AlphaFoldDB" id="A0A1H4HEA3"/>
<organism evidence="1 2">
    <name type="scientific">Marinobacterium iners DSM 11526</name>
    <dbReference type="NCBI Taxonomy" id="1122198"/>
    <lineage>
        <taxon>Bacteria</taxon>
        <taxon>Pseudomonadati</taxon>
        <taxon>Pseudomonadota</taxon>
        <taxon>Gammaproteobacteria</taxon>
        <taxon>Oceanospirillales</taxon>
        <taxon>Oceanospirillaceae</taxon>
        <taxon>Marinobacterium</taxon>
    </lineage>
</organism>
<feature type="non-terminal residue" evidence="1">
    <location>
        <position position="1"/>
    </location>
</feature>
<gene>
    <name evidence="1" type="ORF">SAMN02745729_1503</name>
</gene>
<protein>
    <submittedName>
        <fullName evidence="1">Uncharacterized protein</fullName>
    </submittedName>
</protein>
<reference evidence="2" key="1">
    <citation type="submission" date="2016-10" db="EMBL/GenBank/DDBJ databases">
        <authorList>
            <person name="Varghese N."/>
            <person name="Submissions S."/>
        </authorList>
    </citation>
    <scope>NUCLEOTIDE SEQUENCE [LARGE SCALE GENOMIC DNA]</scope>
    <source>
        <strain evidence="2">DSM 11526</strain>
    </source>
</reference>
<dbReference type="Proteomes" id="UP000242469">
    <property type="component" value="Unassembled WGS sequence"/>
</dbReference>